<evidence type="ECO:0000313" key="3">
    <source>
        <dbReference type="Proteomes" id="UP000007947"/>
    </source>
</evidence>
<evidence type="ECO:0000313" key="2">
    <source>
        <dbReference type="EMBL" id="BAK35802.1"/>
    </source>
</evidence>
<proteinExistence type="predicted"/>
<gene>
    <name evidence="2" type="ordered locus">MLP_27880</name>
</gene>
<dbReference type="InterPro" id="IPR002575">
    <property type="entry name" value="Aminoglycoside_PTrfase"/>
</dbReference>
<evidence type="ECO:0000259" key="1">
    <source>
        <dbReference type="Pfam" id="PF01636"/>
    </source>
</evidence>
<dbReference type="Gene3D" id="3.90.1200.10">
    <property type="match status" value="1"/>
</dbReference>
<keyword evidence="3" id="KW-1185">Reference proteome</keyword>
<dbReference type="KEGG" id="mph:MLP_27880"/>
<feature type="domain" description="Aminoglycoside phosphotransferase" evidence="1">
    <location>
        <begin position="34"/>
        <end position="106"/>
    </location>
</feature>
<dbReference type="Pfam" id="PF01636">
    <property type="entry name" value="APH"/>
    <property type="match status" value="2"/>
</dbReference>
<feature type="domain" description="Aminoglycoside phosphotransferase" evidence="1">
    <location>
        <begin position="115"/>
        <end position="187"/>
    </location>
</feature>
<dbReference type="OrthoDB" id="236897at2"/>
<name>F5XID3_MICPN</name>
<dbReference type="HOGENOM" id="CLU_066396_0_0_11"/>
<dbReference type="eggNOG" id="COG2334">
    <property type="taxonomic scope" value="Bacteria"/>
</dbReference>
<accession>F5XID3</accession>
<dbReference type="SUPFAM" id="SSF56112">
    <property type="entry name" value="Protein kinase-like (PK-like)"/>
    <property type="match status" value="1"/>
</dbReference>
<dbReference type="RefSeq" id="WP_013863671.1">
    <property type="nucleotide sequence ID" value="NC_015635.1"/>
</dbReference>
<sequence length="274" mass="30071">MSGTGGRRREVVTSDRVRIDGGLVRRPAYPWTATVHDLLRHLHAAGFVVPEPVALDTTAPASDGAAIGVETVRFVPGVSGADAWRLQATDEGLRSAARLLRQVHEATWSWTPPADAVWAFPPAADPSGTVCHGDPGPWNMVWRDGQAVGLIDWDLARPAPALDDIAYALDYLAPFRGDEDSVRWHGFDTPPDRRMRIRVFLDAYGIDPPAIVDTILARRRATADELRSLAARGVEPQRTWVAEGFLETSERHLAWSVEHRALMEPVPDKSPNGC</sequence>
<dbReference type="EMBL" id="AP012204">
    <property type="protein sequence ID" value="BAK35802.1"/>
    <property type="molecule type" value="Genomic_DNA"/>
</dbReference>
<protein>
    <recommendedName>
        <fullName evidence="1">Aminoglycoside phosphotransferase domain-containing protein</fullName>
    </recommendedName>
</protein>
<dbReference type="Proteomes" id="UP000007947">
    <property type="component" value="Chromosome"/>
</dbReference>
<dbReference type="STRING" id="1032480.MLP_27880"/>
<dbReference type="AlphaFoldDB" id="F5XID3"/>
<dbReference type="InterPro" id="IPR011009">
    <property type="entry name" value="Kinase-like_dom_sf"/>
</dbReference>
<reference evidence="2 3" key="1">
    <citation type="submission" date="2011-05" db="EMBL/GenBank/DDBJ databases">
        <title>Whole genome sequence of Microlunatus phosphovorus NM-1.</title>
        <authorList>
            <person name="Hosoyama A."/>
            <person name="Sasaki K."/>
            <person name="Harada T."/>
            <person name="Igarashi R."/>
            <person name="Kawakoshi A."/>
            <person name="Sasagawa M."/>
            <person name="Fukada J."/>
            <person name="Nakamura S."/>
            <person name="Katano Y."/>
            <person name="Hanada S."/>
            <person name="Kamagata Y."/>
            <person name="Nakamura N."/>
            <person name="Yamazaki S."/>
            <person name="Fujita N."/>
        </authorList>
    </citation>
    <scope>NUCLEOTIDE SEQUENCE [LARGE SCALE GENOMIC DNA]</scope>
    <source>
        <strain evidence="3">ATCC 700054 / DSM 10555 / JCM 9379 / NBRC 101784 / NCIMB 13414 / VKM Ac-1990 / NM-1</strain>
    </source>
</reference>
<organism evidence="2 3">
    <name type="scientific">Microlunatus phosphovorus (strain ATCC 700054 / DSM 10555 / JCM 9379 / NBRC 101784 / NCIMB 13414 / VKM Ac-1990 / NM-1)</name>
    <dbReference type="NCBI Taxonomy" id="1032480"/>
    <lineage>
        <taxon>Bacteria</taxon>
        <taxon>Bacillati</taxon>
        <taxon>Actinomycetota</taxon>
        <taxon>Actinomycetes</taxon>
        <taxon>Propionibacteriales</taxon>
        <taxon>Propionibacteriaceae</taxon>
        <taxon>Microlunatus</taxon>
    </lineage>
</organism>